<dbReference type="InterPro" id="IPR013785">
    <property type="entry name" value="Aldolase_TIM"/>
</dbReference>
<keyword evidence="9 11" id="KW-0464">Manganese</keyword>
<dbReference type="PROSITE" id="PS00816">
    <property type="entry name" value="AIPM_HOMOCIT_SYNTH_2"/>
    <property type="match status" value="1"/>
</dbReference>
<comment type="cofactor">
    <cofactor evidence="11">
        <name>Mg(2+)</name>
        <dbReference type="ChEBI" id="CHEBI:18420"/>
    </cofactor>
    <cofactor evidence="11">
        <name>Mn(2+)</name>
        <dbReference type="ChEBI" id="CHEBI:29035"/>
    </cofactor>
</comment>
<comment type="pathway">
    <text evidence="1 11">Amino-acid biosynthesis; L-lysine biosynthesis via AAA pathway; L-alpha-aminoadipate from 2-oxoglutarate: step 1/5.</text>
</comment>
<dbReference type="PANTHER" id="PTHR10277">
    <property type="entry name" value="HOMOCITRATE SYNTHASE-RELATED"/>
    <property type="match status" value="1"/>
</dbReference>
<dbReference type="EC" id="2.3.3.14" evidence="3 11"/>
<evidence type="ECO:0000256" key="10">
    <source>
        <dbReference type="ARBA" id="ARBA00048363"/>
    </source>
</evidence>
<dbReference type="GO" id="GO:0004410">
    <property type="term" value="F:homocitrate synthase activity"/>
    <property type="evidence" value="ECO:0007669"/>
    <property type="project" value="UniProtKB-UniRule"/>
</dbReference>
<evidence type="ECO:0000313" key="13">
    <source>
        <dbReference type="EMBL" id="GBD07910.1"/>
    </source>
</evidence>
<dbReference type="InterPro" id="IPR000891">
    <property type="entry name" value="PYR_CT"/>
</dbReference>
<evidence type="ECO:0000256" key="9">
    <source>
        <dbReference type="ARBA" id="ARBA00023211"/>
    </source>
</evidence>
<proteinExistence type="inferred from homology"/>
<keyword evidence="13" id="KW-0012">Acyltransferase</keyword>
<dbReference type="Gene3D" id="3.20.20.70">
    <property type="entry name" value="Aldolase class I"/>
    <property type="match status" value="1"/>
</dbReference>
<feature type="binding site" evidence="11">
    <location>
        <position position="15"/>
    </location>
    <ligand>
        <name>Mg(2+)</name>
        <dbReference type="ChEBI" id="CHEBI:18420"/>
    </ligand>
</feature>
<dbReference type="FunFam" id="1.10.238.260:FF:000002">
    <property type="entry name" value="Homocitrate synthase, mitochondrial"/>
    <property type="match status" value="1"/>
</dbReference>
<dbReference type="UniPathway" id="UPA00033">
    <property type="reaction ID" value="UER00028"/>
</dbReference>
<comment type="similarity">
    <text evidence="2 11">Belongs to the alpha-IPM synthase/homocitrate synthase family. Homocitrate synthase LYS20/LYS21 subfamily.</text>
</comment>
<feature type="binding site" evidence="11">
    <location>
        <position position="171"/>
    </location>
    <ligand>
        <name>2-oxoglutarate</name>
        <dbReference type="ChEBI" id="CHEBI:16810"/>
    </ligand>
</feature>
<gene>
    <name evidence="13" type="ORF">HRbin22_00136</name>
</gene>
<dbReference type="GO" id="GO:0019878">
    <property type="term" value="P:lysine biosynthetic process via aminoadipic acid"/>
    <property type="evidence" value="ECO:0007669"/>
    <property type="project" value="UniProtKB-UniRule"/>
</dbReference>
<dbReference type="GO" id="GO:0046872">
    <property type="term" value="F:metal ion binding"/>
    <property type="evidence" value="ECO:0007669"/>
    <property type="project" value="UniProtKB-KW"/>
</dbReference>
<dbReference type="Gene3D" id="1.10.238.260">
    <property type="match status" value="1"/>
</dbReference>
<dbReference type="InterPro" id="IPR050073">
    <property type="entry name" value="2-IPM_HCS-like"/>
</dbReference>
<evidence type="ECO:0000256" key="11">
    <source>
        <dbReference type="HAMAP-Rule" id="MF_02222"/>
    </source>
</evidence>
<feature type="active site" description="Proton acceptor" evidence="11">
    <location>
        <position position="295"/>
    </location>
</feature>
<dbReference type="AlphaFoldDB" id="A0A2H5Y381"/>
<sequence length="397" mass="44010">MPLDRFYIIESTLREGEQFVGAHFSTEDKIRIACALDEFGVEYIELTNPCASPKSFEDCRTIARLGLRCKVLTHIRCHLEDARRALETGVDGIDVVIGVSSYLRAFSHGLSVEEIIDRAAEVLTFIREQAPHIELRFSTEDTFRSDPADLLRVYLAIDRLGVVNRLGIADTVGIATPSQVAWLVGTLRRLTRADIEFHGHNDTGCAIANAFAALEAGATHIDTTVLGIGERNGITPLGGFIARMYTINRDLVRRKYNLKKLREIEQMVAELVGVEIPFNNYITGMAAFTHKAGIHAKAILNNPETYEALDPQDFGMTRYISIAHRLTGWNAVKARAEQLGLNLSDDQIREVTAHIKALADEKRITLEDVDEMLRRWASGEAVSTPSTLQAPAPSRAG</sequence>
<dbReference type="PROSITE" id="PS50991">
    <property type="entry name" value="PYR_CT"/>
    <property type="match status" value="1"/>
</dbReference>
<dbReference type="InterPro" id="IPR054691">
    <property type="entry name" value="LeuA/HCS_post-cat"/>
</dbReference>
<name>A0A2H5Y381_9CHLR</name>
<keyword evidence="4 11" id="KW-0028">Amino-acid biosynthesis</keyword>
<dbReference type="InterPro" id="IPR002034">
    <property type="entry name" value="AIPM/Hcit_synth_CS"/>
</dbReference>
<dbReference type="Pfam" id="PF22617">
    <property type="entry name" value="HCS_D2"/>
    <property type="match status" value="1"/>
</dbReference>
<keyword evidence="8 11" id="KW-0457">Lysine biosynthesis</keyword>
<evidence type="ECO:0000256" key="8">
    <source>
        <dbReference type="ARBA" id="ARBA00023154"/>
    </source>
</evidence>
<evidence type="ECO:0000256" key="1">
    <source>
        <dbReference type="ARBA" id="ARBA00004755"/>
    </source>
</evidence>
<dbReference type="HAMAP" id="MF_02222">
    <property type="entry name" value="Homocitr_synth_fung_arch"/>
    <property type="match status" value="1"/>
</dbReference>
<comment type="function">
    <text evidence="11">Catalyzes the aldol-type condensation of 2-oxoglutarate with acetyl-CoA to yield homocitrate. Carries out the first step of the alpha-aminoadipate (AAA) lysine biosynthesis pathway.</text>
</comment>
<organism evidence="13 14">
    <name type="scientific">Candidatus Thermoflexus japonica</name>
    <dbReference type="NCBI Taxonomy" id="2035417"/>
    <lineage>
        <taxon>Bacteria</taxon>
        <taxon>Bacillati</taxon>
        <taxon>Chloroflexota</taxon>
        <taxon>Thermoflexia</taxon>
        <taxon>Thermoflexales</taxon>
        <taxon>Thermoflexaceae</taxon>
        <taxon>Thermoflexus</taxon>
    </lineage>
</organism>
<feature type="binding site" evidence="11">
    <location>
        <position position="136"/>
    </location>
    <ligand>
        <name>2-oxoglutarate</name>
        <dbReference type="ChEBI" id="CHEBI:16810"/>
    </ligand>
</feature>
<keyword evidence="6 11" id="KW-0479">Metal-binding</keyword>
<keyword evidence="5 11" id="KW-0808">Transferase</keyword>
<feature type="binding site" evidence="11">
    <location>
        <position position="74"/>
    </location>
    <ligand>
        <name>2-oxoglutarate</name>
        <dbReference type="ChEBI" id="CHEBI:16810"/>
    </ligand>
</feature>
<evidence type="ECO:0000256" key="4">
    <source>
        <dbReference type="ARBA" id="ARBA00022605"/>
    </source>
</evidence>
<evidence type="ECO:0000256" key="7">
    <source>
        <dbReference type="ARBA" id="ARBA00022842"/>
    </source>
</evidence>
<dbReference type="PANTHER" id="PTHR10277:SF48">
    <property type="entry name" value="HOMOCITRATE SYNTHASE, CYTOSOLIC ISOZYME-RELATED"/>
    <property type="match status" value="1"/>
</dbReference>
<dbReference type="PROSITE" id="PS00815">
    <property type="entry name" value="AIPM_HOMOCIT_SYNTH_1"/>
    <property type="match status" value="1"/>
</dbReference>
<evidence type="ECO:0000259" key="12">
    <source>
        <dbReference type="PROSITE" id="PS50991"/>
    </source>
</evidence>
<evidence type="ECO:0000256" key="2">
    <source>
        <dbReference type="ARBA" id="ARBA00006361"/>
    </source>
</evidence>
<feature type="binding site" evidence="11">
    <location>
        <position position="200"/>
    </location>
    <ligand>
        <name>Mg(2+)</name>
        <dbReference type="ChEBI" id="CHEBI:18420"/>
    </ligand>
</feature>
<feature type="binding site" evidence="11">
    <location>
        <position position="14"/>
    </location>
    <ligand>
        <name>2-oxoglutarate</name>
        <dbReference type="ChEBI" id="CHEBI:16810"/>
    </ligand>
</feature>
<protein>
    <recommendedName>
        <fullName evidence="3 11">Homocitrate synthase</fullName>
        <shortName evidence="11">HCS</shortName>
        <ecNumber evidence="3 11">2.3.3.14</ecNumber>
    </recommendedName>
</protein>
<evidence type="ECO:0000256" key="3">
    <source>
        <dbReference type="ARBA" id="ARBA00012974"/>
    </source>
</evidence>
<dbReference type="NCBIfam" id="TIGR02146">
    <property type="entry name" value="LysS_fung_arch"/>
    <property type="match status" value="1"/>
</dbReference>
<dbReference type="SUPFAM" id="SSF51569">
    <property type="entry name" value="Aldolase"/>
    <property type="match status" value="1"/>
</dbReference>
<keyword evidence="7 11" id="KW-0460">Magnesium</keyword>
<comment type="catalytic activity">
    <reaction evidence="10">
        <text>acetyl-CoA + 2-oxoglutarate + H2O = (2R)-homocitrate + CoA + H(+)</text>
        <dbReference type="Rhea" id="RHEA:12929"/>
        <dbReference type="ChEBI" id="CHEBI:15377"/>
        <dbReference type="ChEBI" id="CHEBI:15378"/>
        <dbReference type="ChEBI" id="CHEBI:16810"/>
        <dbReference type="ChEBI" id="CHEBI:57287"/>
        <dbReference type="ChEBI" id="CHEBI:57288"/>
        <dbReference type="ChEBI" id="CHEBI:58884"/>
        <dbReference type="EC" id="2.3.3.14"/>
    </reaction>
    <physiologicalReaction direction="left-to-right" evidence="10">
        <dbReference type="Rhea" id="RHEA:12930"/>
    </physiologicalReaction>
</comment>
<feature type="domain" description="Pyruvate carboxyltransferase" evidence="12">
    <location>
        <begin position="6"/>
        <end position="262"/>
    </location>
</feature>
<dbReference type="CDD" id="cd07948">
    <property type="entry name" value="DRE_TIM_HCS"/>
    <property type="match status" value="1"/>
</dbReference>
<dbReference type="Proteomes" id="UP000236642">
    <property type="component" value="Unassembled WGS sequence"/>
</dbReference>
<evidence type="ECO:0000313" key="14">
    <source>
        <dbReference type="Proteomes" id="UP000236642"/>
    </source>
</evidence>
<evidence type="ECO:0000256" key="5">
    <source>
        <dbReference type="ARBA" id="ARBA00022679"/>
    </source>
</evidence>
<evidence type="ECO:0000256" key="6">
    <source>
        <dbReference type="ARBA" id="ARBA00022723"/>
    </source>
</evidence>
<dbReference type="Pfam" id="PF00682">
    <property type="entry name" value="HMGL-like"/>
    <property type="match status" value="1"/>
</dbReference>
<feature type="binding site" evidence="11">
    <location>
        <position position="198"/>
    </location>
    <ligand>
        <name>Mg(2+)</name>
        <dbReference type="ChEBI" id="CHEBI:18420"/>
    </ligand>
</feature>
<dbReference type="EMBL" id="BEHY01000002">
    <property type="protein sequence ID" value="GBD07910.1"/>
    <property type="molecule type" value="Genomic_DNA"/>
</dbReference>
<comment type="caution">
    <text evidence="13">The sequence shown here is derived from an EMBL/GenBank/DDBJ whole genome shotgun (WGS) entry which is preliminary data.</text>
</comment>
<dbReference type="InterPro" id="IPR048253">
    <property type="entry name" value="DRE_TIM_HCS_fun_bact"/>
</dbReference>
<reference evidence="14" key="1">
    <citation type="submission" date="2017-09" db="EMBL/GenBank/DDBJ databases">
        <title>Metaegenomics of thermophilic ammonia-oxidizing enrichment culture.</title>
        <authorList>
            <person name="Kato S."/>
            <person name="Suzuki K."/>
        </authorList>
    </citation>
    <scope>NUCLEOTIDE SEQUENCE [LARGE SCALE GENOMIC DNA]</scope>
</reference>
<accession>A0A2H5Y381</accession>
<dbReference type="InterPro" id="IPR011872">
    <property type="entry name" value="Homocitrate_synth"/>
</dbReference>